<dbReference type="InterPro" id="IPR039498">
    <property type="entry name" value="NTP_transf_5"/>
</dbReference>
<dbReference type="EMBL" id="JAPDOB010000001">
    <property type="protein sequence ID" value="MCW3797080.1"/>
    <property type="molecule type" value="Genomic_DNA"/>
</dbReference>
<evidence type="ECO:0000313" key="2">
    <source>
        <dbReference type="Proteomes" id="UP001526246"/>
    </source>
</evidence>
<evidence type="ECO:0000313" key="1">
    <source>
        <dbReference type="EMBL" id="MCW3797080.1"/>
    </source>
</evidence>
<gene>
    <name evidence="1" type="ORF">OMW55_04575</name>
</gene>
<reference evidence="1 2" key="1">
    <citation type="submission" date="2022-10" db="EMBL/GenBank/DDBJ databases">
        <title>Sphingomonas sp.</title>
        <authorList>
            <person name="Jin C."/>
        </authorList>
    </citation>
    <scope>NUCLEOTIDE SEQUENCE [LARGE SCALE GENOMIC DNA]</scope>
    <source>
        <strain evidence="1 2">BN140010</strain>
    </source>
</reference>
<dbReference type="Proteomes" id="UP001526246">
    <property type="component" value="Unassembled WGS sequence"/>
</dbReference>
<protein>
    <submittedName>
        <fullName evidence="1">Nucleotidyltransferase family protein</fullName>
    </submittedName>
</protein>
<accession>A0ABT3JE86</accession>
<dbReference type="RefSeq" id="WP_264881172.1">
    <property type="nucleotide sequence ID" value="NZ_JAPDOB010000001.1"/>
</dbReference>
<proteinExistence type="predicted"/>
<dbReference type="Pfam" id="PF14907">
    <property type="entry name" value="NTP_transf_5"/>
    <property type="match status" value="1"/>
</dbReference>
<keyword evidence="2" id="KW-1185">Reference proteome</keyword>
<name>A0ABT3JE86_9SPHN</name>
<organism evidence="1 2">
    <name type="scientific">Sphingomonas arvum</name>
    <dbReference type="NCBI Taxonomy" id="2992113"/>
    <lineage>
        <taxon>Bacteria</taxon>
        <taxon>Pseudomonadati</taxon>
        <taxon>Pseudomonadota</taxon>
        <taxon>Alphaproteobacteria</taxon>
        <taxon>Sphingomonadales</taxon>
        <taxon>Sphingomonadaceae</taxon>
        <taxon>Sphingomonas</taxon>
    </lineage>
</organism>
<sequence>MTIRKPVPSEQLRWLAAACLPGTDRLAAPPGGWDRLPRLAERHRIGGLLWRRLAQQRRELPPAIGAALKREAQATAATNLHSAAECRRLAIAFGKERLPLLFVKGLTLSRLAYGDALVKMSRDIDLLVLPHDVGRAAPLLLALGYRPELPADPRLITAWHRRSKESVWRGPGNLLLELHSRLNDNPRVMAGVTAATPARLVEVAPGLQLPTLPEPELLAYLAVHGASSAWFRLKWLADFANLLLGRGSVELAGVHARMLALGCGRAGSVALLLASELFDLPLATGLEADWATRRLSAEAIRQMELLMEPTDRRLGTAGIHLSQLLIGNGLAFPLRESWRRVAELVGRRLMTG</sequence>
<comment type="caution">
    <text evidence="1">The sequence shown here is derived from an EMBL/GenBank/DDBJ whole genome shotgun (WGS) entry which is preliminary data.</text>
</comment>